<keyword evidence="1" id="KW-0378">Hydrolase</keyword>
<gene>
    <name evidence="5" type="ORF">CVLEPA_LOCUS3476</name>
</gene>
<dbReference type="InterPro" id="IPR051029">
    <property type="entry name" value="mRNA_Capping_Enz/RNA_Phosphat"/>
</dbReference>
<dbReference type="Proteomes" id="UP001642483">
    <property type="component" value="Unassembled WGS sequence"/>
</dbReference>
<accession>A0ABP0F5Z7</accession>
<dbReference type="SMART" id="SM00404">
    <property type="entry name" value="PTPc_motif"/>
    <property type="match status" value="1"/>
</dbReference>
<feature type="domain" description="Tyrosine specific protein phosphatases" evidence="4">
    <location>
        <begin position="106"/>
        <end position="175"/>
    </location>
</feature>
<dbReference type="InterPro" id="IPR000387">
    <property type="entry name" value="Tyr_Pase_dom"/>
</dbReference>
<organism evidence="5 6">
    <name type="scientific">Clavelina lepadiformis</name>
    <name type="common">Light-bulb sea squirt</name>
    <name type="synonym">Ascidia lepadiformis</name>
    <dbReference type="NCBI Taxonomy" id="159417"/>
    <lineage>
        <taxon>Eukaryota</taxon>
        <taxon>Metazoa</taxon>
        <taxon>Chordata</taxon>
        <taxon>Tunicata</taxon>
        <taxon>Ascidiacea</taxon>
        <taxon>Aplousobranchia</taxon>
        <taxon>Clavelinidae</taxon>
        <taxon>Clavelina</taxon>
    </lineage>
</organism>
<name>A0ABP0F5Z7_CLALP</name>
<evidence type="ECO:0000313" key="6">
    <source>
        <dbReference type="Proteomes" id="UP001642483"/>
    </source>
</evidence>
<evidence type="ECO:0000256" key="2">
    <source>
        <dbReference type="ARBA" id="ARBA00022912"/>
    </source>
</evidence>
<dbReference type="Pfam" id="PF00782">
    <property type="entry name" value="DSPc"/>
    <property type="match status" value="1"/>
</dbReference>
<dbReference type="SMART" id="SM00195">
    <property type="entry name" value="DSPc"/>
    <property type="match status" value="1"/>
</dbReference>
<dbReference type="InterPro" id="IPR016130">
    <property type="entry name" value="Tyr_Pase_AS"/>
</dbReference>
<dbReference type="PROSITE" id="PS50056">
    <property type="entry name" value="TYR_PHOSPHATASE_2"/>
    <property type="match status" value="1"/>
</dbReference>
<dbReference type="SUPFAM" id="SSF52799">
    <property type="entry name" value="(Phosphotyrosine protein) phosphatases II"/>
    <property type="match status" value="1"/>
</dbReference>
<dbReference type="PANTHER" id="PTHR10367:SF9">
    <property type="entry name" value="DUAL-SPECIFICITY PHOSPHATASE 11 (RNA_RNP COMPLEX 1-INTERACTING)"/>
    <property type="match status" value="1"/>
</dbReference>
<dbReference type="InterPro" id="IPR000340">
    <property type="entry name" value="Dual-sp_phosphatase_cat-dom"/>
</dbReference>
<evidence type="ECO:0000256" key="1">
    <source>
        <dbReference type="ARBA" id="ARBA00022801"/>
    </source>
</evidence>
<protein>
    <recommendedName>
        <fullName evidence="7">RNA/RNP complex-1-interacting phosphatase</fullName>
    </recommendedName>
</protein>
<reference evidence="5 6" key="1">
    <citation type="submission" date="2024-02" db="EMBL/GenBank/DDBJ databases">
        <authorList>
            <person name="Daric V."/>
            <person name="Darras S."/>
        </authorList>
    </citation>
    <scope>NUCLEOTIDE SEQUENCE [LARGE SCALE GENOMIC DNA]</scope>
</reference>
<evidence type="ECO:0000259" key="4">
    <source>
        <dbReference type="PROSITE" id="PS50056"/>
    </source>
</evidence>
<keyword evidence="6" id="KW-1185">Reference proteome</keyword>
<dbReference type="PANTHER" id="PTHR10367">
    <property type="entry name" value="MRNA-CAPPING ENZYME"/>
    <property type="match status" value="1"/>
</dbReference>
<sequence length="288" mass="35076">MPHKHNHLPEGWLDYSKMGKIVENSRFLAVKVPLKKRFYKDIPEDEHFSPNNLIQMAEERNIKIGLIVDLTFTRKYYDPRDFTDYGMKYVKIMVPGRVIPDNQIIMQFFSAIKEFEKENKDNDNVIVVHCTHGLNRTGYFVCKYLIKEKRIQPSDAINMFNAARGHKIERENYLNDLHSSSEKIDSDNIQEHTDKMQEFPQQRATGYEFWDRDIYRDPHCQRRNYHNEFSEYSSRQRPPHGYRWHQQMLQDRRQYYHPYYPPRSPFYRDYSYPSNFDYSEPNFYRHPF</sequence>
<evidence type="ECO:0000259" key="3">
    <source>
        <dbReference type="PROSITE" id="PS50054"/>
    </source>
</evidence>
<feature type="domain" description="Tyrosine-protein phosphatase" evidence="3">
    <location>
        <begin position="28"/>
        <end position="186"/>
    </location>
</feature>
<dbReference type="InterPro" id="IPR029021">
    <property type="entry name" value="Prot-tyrosine_phosphatase-like"/>
</dbReference>
<keyword evidence="2" id="KW-0904">Protein phosphatase</keyword>
<evidence type="ECO:0000313" key="5">
    <source>
        <dbReference type="EMBL" id="CAK8673712.1"/>
    </source>
</evidence>
<evidence type="ECO:0008006" key="7">
    <source>
        <dbReference type="Google" id="ProtNLM"/>
    </source>
</evidence>
<dbReference type="EMBL" id="CAWYQH010000002">
    <property type="protein sequence ID" value="CAK8673712.1"/>
    <property type="molecule type" value="Genomic_DNA"/>
</dbReference>
<proteinExistence type="predicted"/>
<dbReference type="PROSITE" id="PS50054">
    <property type="entry name" value="TYR_PHOSPHATASE_DUAL"/>
    <property type="match status" value="1"/>
</dbReference>
<dbReference type="Gene3D" id="3.90.190.10">
    <property type="entry name" value="Protein tyrosine phosphatase superfamily"/>
    <property type="match status" value="1"/>
</dbReference>
<dbReference type="InterPro" id="IPR020422">
    <property type="entry name" value="TYR_PHOSPHATASE_DUAL_dom"/>
</dbReference>
<dbReference type="InterPro" id="IPR003595">
    <property type="entry name" value="Tyr_Pase_cat"/>
</dbReference>
<dbReference type="PROSITE" id="PS00383">
    <property type="entry name" value="TYR_PHOSPHATASE_1"/>
    <property type="match status" value="1"/>
</dbReference>
<comment type="caution">
    <text evidence="5">The sequence shown here is derived from an EMBL/GenBank/DDBJ whole genome shotgun (WGS) entry which is preliminary data.</text>
</comment>